<dbReference type="EMBL" id="CP017553">
    <property type="protein sequence ID" value="AOW00478.1"/>
    <property type="molecule type" value="Genomic_DNA"/>
</dbReference>
<dbReference type="GeneID" id="94582377"/>
<evidence type="ECO:0000313" key="3">
    <source>
        <dbReference type="Proteomes" id="UP000182444"/>
    </source>
</evidence>
<feature type="compositionally biased region" description="Low complexity" evidence="1">
    <location>
        <begin position="35"/>
        <end position="53"/>
    </location>
</feature>
<feature type="region of interest" description="Disordered" evidence="1">
    <location>
        <begin position="1"/>
        <end position="119"/>
    </location>
</feature>
<sequence length="747" mass="82519">MTKRAAPIHSPMADRVPRRVNVNLPSQLQGDIEITHSSSTTAATPTGQSSTASMSKDGEPKPPASWSTNQAGLSSRVPPKLATSPLKSTSTGSPKISPAKSPLRTAGPRPSAPSGIDTHCYAATEHGTNKSRDALVSEMLWDYLSGNPILHTKVQKVRHDISNLKMEYRNGWHDPKMIMHLFDMAYDDRGKHATDFLHTAGHQLQLIWTFDPTLTRAMEQTGDGMKDIIYCCLAIIKKKRPSLTLSEVVRQIINAMPQRIDGLTKCMNLAVDVAKKPPSPGWEELMIRSSRHGGLLSLRPNESEIVADGLQVLCDSPWPQMECVIIGVVEIVMSKTQNKFTPTQIIQDMMRLIGNSKVSPILGFRNPYQLQCRLQATLLALKFMEPLLFSLPDVKPGKNGKREKNEEARAPIKRHFSEYRPNQLKRSAGPSNATDVHVSLTSVGKPKLISPRKLRTLEIETKLAEMACKRTIRDFTGVTPSVKAVQEQKTVATAPRPRKPAETIPTKLSLEDGETANGAKLLNTHEIARSSTTEFAAESASGVVSQSRKSLFEDSKRFDLSANMSSEQRINEEIGDLLDNVSSNEPLIPPAQTTMAGVPSVPIVERLHAPTSVCIKEESKDIAFRNSAKLSVTDAVAKIAHLQPGVGKYIESIQGHDPHVAKAFLVRLVMSGQVDVGTTLGHVKQLKIRYPRHEFFFSPKDDKLLLQLMRGAGAKPSKLNRLFKRHLSSDIDMRMKFLGYLKTRKDN</sequence>
<organism evidence="2 3">
    <name type="scientific">Yarrowia lipolytica</name>
    <name type="common">Candida lipolytica</name>
    <dbReference type="NCBI Taxonomy" id="4952"/>
    <lineage>
        <taxon>Eukaryota</taxon>
        <taxon>Fungi</taxon>
        <taxon>Dikarya</taxon>
        <taxon>Ascomycota</taxon>
        <taxon>Saccharomycotina</taxon>
        <taxon>Dipodascomycetes</taxon>
        <taxon>Dipodascales</taxon>
        <taxon>Dipodascales incertae sedis</taxon>
        <taxon>Yarrowia</taxon>
    </lineage>
</organism>
<gene>
    <name evidence="2" type="ORF">YALI1_A10039g</name>
</gene>
<proteinExistence type="predicted"/>
<dbReference type="Proteomes" id="UP000182444">
    <property type="component" value="Chromosome 1A"/>
</dbReference>
<feature type="compositionally biased region" description="Polar residues" evidence="1">
    <location>
        <begin position="85"/>
        <end position="94"/>
    </location>
</feature>
<protein>
    <submittedName>
        <fullName evidence="2">Uncharacterized protein</fullName>
    </submittedName>
</protein>
<reference evidence="2 3" key="1">
    <citation type="journal article" date="2016" name="PLoS ONE">
        <title>Sequence Assembly of Yarrowia lipolytica Strain W29/CLIB89 Shows Transposable Element Diversity.</title>
        <authorList>
            <person name="Magnan C."/>
            <person name="Yu J."/>
            <person name="Chang I."/>
            <person name="Jahn E."/>
            <person name="Kanomata Y."/>
            <person name="Wu J."/>
            <person name="Zeller M."/>
            <person name="Oakes M."/>
            <person name="Baldi P."/>
            <person name="Sandmeyer S."/>
        </authorList>
    </citation>
    <scope>NUCLEOTIDE SEQUENCE [LARGE SCALE GENOMIC DNA]</scope>
    <source>
        <strain evidence="3">CLIB89(W29)</strain>
    </source>
</reference>
<dbReference type="VEuPathDB" id="FungiDB:YALI1_A10039g"/>
<evidence type="ECO:0000313" key="2">
    <source>
        <dbReference type="EMBL" id="AOW00478.1"/>
    </source>
</evidence>
<evidence type="ECO:0000256" key="1">
    <source>
        <dbReference type="SAM" id="MobiDB-lite"/>
    </source>
</evidence>
<name>A0A1D8N4B0_YARLL</name>
<dbReference type="RefSeq" id="XP_068137818.1">
    <property type="nucleotide sequence ID" value="XM_068281717.1"/>
</dbReference>
<dbReference type="AlphaFoldDB" id="A0A1D8N4B0"/>
<feature type="region of interest" description="Disordered" evidence="1">
    <location>
        <begin position="486"/>
        <end position="512"/>
    </location>
</feature>
<accession>A0A1D8N4B0</accession>
<dbReference type="VEuPathDB" id="FungiDB:YALI0_A10186g"/>